<protein>
    <submittedName>
        <fullName evidence="1">Uncharacterized protein</fullName>
    </submittedName>
</protein>
<organism evidence="1 2">
    <name type="scientific">Peronosclerospora sorghi</name>
    <dbReference type="NCBI Taxonomy" id="230839"/>
    <lineage>
        <taxon>Eukaryota</taxon>
        <taxon>Sar</taxon>
        <taxon>Stramenopiles</taxon>
        <taxon>Oomycota</taxon>
        <taxon>Peronosporomycetes</taxon>
        <taxon>Peronosporales</taxon>
        <taxon>Peronosporaceae</taxon>
        <taxon>Peronosclerospora</taxon>
    </lineage>
</organism>
<reference evidence="1 2" key="1">
    <citation type="journal article" date="2022" name="bioRxiv">
        <title>The genome of the oomycete Peronosclerospora sorghi, a cosmopolitan pathogen of maize and sorghum, is inflated with dispersed pseudogenes.</title>
        <authorList>
            <person name="Fletcher K."/>
            <person name="Martin F."/>
            <person name="Isakeit T."/>
            <person name="Cavanaugh K."/>
            <person name="Magill C."/>
            <person name="Michelmore R."/>
        </authorList>
    </citation>
    <scope>NUCLEOTIDE SEQUENCE [LARGE SCALE GENOMIC DNA]</scope>
    <source>
        <strain evidence="1">P6</strain>
    </source>
</reference>
<keyword evidence="2" id="KW-1185">Reference proteome</keyword>
<evidence type="ECO:0000313" key="1">
    <source>
        <dbReference type="EMBL" id="KAI9913199.1"/>
    </source>
</evidence>
<sequence length="577" mass="64151">MEVEPIVVSFAIVLPFLLAGTFFYWKQETVGSVVQEGQKLKLVQWLKAHPSIGKTVGLDTVDLIVLSGFLLLQLNIVIGSLLIDKESGNLAKAGFINRTALALASMCLLAISSMEWVRRHFFRRFILLHSFSAVAVVSTVLHYYAASYWIVPAIVVYTIYRAVSVFGRGEASVMSATVMSNKVVQVELRRSSTTGSDFVPGQYVYIRVNSIGFEWHPFTISSSPLRNPHSFILDIKVQGHFTTELLALIQNQQLATVQVDGYYGSGIQLAPHMVFLAGGSGMTPFLSVLDHLNAVADESDCSETSPDYLELPRTLWLVWTCRDVEFLETYAELLHAVKCCSKWKCNIWLHLTHPGEKSDKGNEDDETQTEPDDLSDEPSPRMQRFYPTCFQRCAFSGHNDMVGVPVFGGTALGCVLFMLGVFQWHELSAKSFVGRFLLFSASAVGAGVGASLVFLLLRRRSACKRRETTTDVMDRAMEEVEGAGLDSASPALPSTPRSFVPTLAQSLLHRRFLIETERPDLRSRLREVHIQIRENYGTKANVMLLVSGPASLQADALLEARELSEPAFEVHRNSFLL</sequence>
<dbReference type="Proteomes" id="UP001163321">
    <property type="component" value="Chromosome 4"/>
</dbReference>
<gene>
    <name evidence="1" type="ORF">PsorP6_005607</name>
</gene>
<dbReference type="EMBL" id="CM047583">
    <property type="protein sequence ID" value="KAI9913199.1"/>
    <property type="molecule type" value="Genomic_DNA"/>
</dbReference>
<accession>A0ACC0W365</accession>
<proteinExistence type="predicted"/>
<evidence type="ECO:0000313" key="2">
    <source>
        <dbReference type="Proteomes" id="UP001163321"/>
    </source>
</evidence>
<comment type="caution">
    <text evidence="1">The sequence shown here is derived from an EMBL/GenBank/DDBJ whole genome shotgun (WGS) entry which is preliminary data.</text>
</comment>
<name>A0ACC0W365_9STRA</name>